<dbReference type="InterPro" id="IPR001387">
    <property type="entry name" value="Cro/C1-type_HTH"/>
</dbReference>
<organism evidence="2 3">
    <name type="scientific">Aureimonas ureilytica</name>
    <dbReference type="NCBI Taxonomy" id="401562"/>
    <lineage>
        <taxon>Bacteria</taxon>
        <taxon>Pseudomonadati</taxon>
        <taxon>Pseudomonadota</taxon>
        <taxon>Alphaproteobacteria</taxon>
        <taxon>Hyphomicrobiales</taxon>
        <taxon>Aurantimonadaceae</taxon>
        <taxon>Aureimonas</taxon>
    </lineage>
</organism>
<dbReference type="CDD" id="cd00093">
    <property type="entry name" value="HTH_XRE"/>
    <property type="match status" value="1"/>
</dbReference>
<dbReference type="InterPro" id="IPR010982">
    <property type="entry name" value="Lambda_DNA-bd_dom_sf"/>
</dbReference>
<dbReference type="Gene3D" id="1.10.260.40">
    <property type="entry name" value="lambda repressor-like DNA-binding domains"/>
    <property type="match status" value="1"/>
</dbReference>
<dbReference type="PATRIC" id="fig|401562.4.peg.2432"/>
<name>A0A175RNG7_9HYPH</name>
<evidence type="ECO:0000313" key="3">
    <source>
        <dbReference type="Proteomes" id="UP000078529"/>
    </source>
</evidence>
<sequence length="117" mass="13176">MPEVRDDTVIIERGSGNVFDDLGIERDPVDELKAAIAFHITRTIKDRKLTQVQVAAILDTDQAKVSKITRGRLDTFTVDRLFNYLFALGFDVDMNLRKSPNAVGRFRVNSEPVKVAI</sequence>
<dbReference type="GO" id="GO:0003677">
    <property type="term" value="F:DNA binding"/>
    <property type="evidence" value="ECO:0007669"/>
    <property type="project" value="InterPro"/>
</dbReference>
<dbReference type="InterPro" id="IPR039554">
    <property type="entry name" value="HigA2-like_HTH"/>
</dbReference>
<protein>
    <recommendedName>
        <fullName evidence="1">HTH cro/C1-type domain-containing protein</fullName>
    </recommendedName>
</protein>
<dbReference type="Proteomes" id="UP000078529">
    <property type="component" value="Unassembled WGS sequence"/>
</dbReference>
<gene>
    <name evidence="2" type="ORF">NS365_13240</name>
</gene>
<evidence type="ECO:0000259" key="1">
    <source>
        <dbReference type="PROSITE" id="PS50943"/>
    </source>
</evidence>
<keyword evidence="3" id="KW-1185">Reference proteome</keyword>
<comment type="caution">
    <text evidence="2">The sequence shown here is derived from an EMBL/GenBank/DDBJ whole genome shotgun (WGS) entry which is preliminary data.</text>
</comment>
<dbReference type="Pfam" id="PF13744">
    <property type="entry name" value="HTH_37"/>
    <property type="match status" value="1"/>
</dbReference>
<dbReference type="RefSeq" id="WP_058600751.1">
    <property type="nucleotide sequence ID" value="NZ_LDQA01000028.1"/>
</dbReference>
<accession>A0A175RNG7</accession>
<evidence type="ECO:0000313" key="2">
    <source>
        <dbReference type="EMBL" id="KTR04991.1"/>
    </source>
</evidence>
<proteinExistence type="predicted"/>
<dbReference type="PROSITE" id="PS50943">
    <property type="entry name" value="HTH_CROC1"/>
    <property type="match status" value="1"/>
</dbReference>
<dbReference type="SUPFAM" id="SSF47413">
    <property type="entry name" value="lambda repressor-like DNA-binding domains"/>
    <property type="match status" value="1"/>
</dbReference>
<reference evidence="2 3" key="1">
    <citation type="journal article" date="2016" name="Front. Microbiol.">
        <title>Genomic Resource of Rice Seed Associated Bacteria.</title>
        <authorList>
            <person name="Midha S."/>
            <person name="Bansal K."/>
            <person name="Sharma S."/>
            <person name="Kumar N."/>
            <person name="Patil P.P."/>
            <person name="Chaudhry V."/>
            <person name="Patil P.B."/>
        </authorList>
    </citation>
    <scope>NUCLEOTIDE SEQUENCE [LARGE SCALE GENOMIC DNA]</scope>
    <source>
        <strain evidence="2 3">NS365</strain>
    </source>
</reference>
<dbReference type="EMBL" id="LDQA01000028">
    <property type="protein sequence ID" value="KTR04991.1"/>
    <property type="molecule type" value="Genomic_DNA"/>
</dbReference>
<dbReference type="AlphaFoldDB" id="A0A175RNG7"/>
<feature type="domain" description="HTH cro/C1-type" evidence="1">
    <location>
        <begin position="45"/>
        <end position="95"/>
    </location>
</feature>